<comment type="function">
    <text evidence="3">Major component of the virion core that undergoes proteolytic processing during the immature virion (IV) to mature virion (MV) transition. Essential for the formation of a structurally normal core.</text>
</comment>
<reference evidence="5" key="1">
    <citation type="journal article" date="2013" name="J. Virol.">
        <title>New Insights into the Evolution of Entomopoxvirinae from the Complete Genome Sequences of Four Entomopoxviruses Infecting Adoxophyes honmai, Choristoneura biennis, Choristoneura rosaceana, and Mythimna separata.</title>
        <authorList>
            <person name="Theze J."/>
            <person name="Takatsuka J."/>
            <person name="Li Z."/>
            <person name="Gallais J."/>
            <person name="Doucet D."/>
            <person name="Arif B."/>
            <person name="Nakai M."/>
            <person name="Herniou E.A."/>
        </authorList>
    </citation>
    <scope>NUCLEOTIDE SEQUENCE</scope>
</reference>
<proteinExistence type="predicted"/>
<name>A0ABM9QKK5_9POXV</name>
<dbReference type="EMBL" id="HF679133">
    <property type="protein sequence ID" value="CCU56064.1"/>
    <property type="molecule type" value="Genomic_DNA"/>
</dbReference>
<protein>
    <recommendedName>
        <fullName evidence="4">Virion core protein 4b</fullName>
    </recommendedName>
</protein>
<accession>A0ABM9QKK5</accession>
<evidence type="ECO:0000313" key="6">
    <source>
        <dbReference type="Proteomes" id="UP000792374"/>
    </source>
</evidence>
<comment type="subcellular location">
    <subcellularLocation>
        <location evidence="1">Virion</location>
    </subcellularLocation>
</comment>
<dbReference type="RefSeq" id="YP_008004566.1">
    <property type="nucleotide sequence ID" value="NC_021249.1"/>
</dbReference>
<evidence type="ECO:0000256" key="1">
    <source>
        <dbReference type="ARBA" id="ARBA00004328"/>
    </source>
</evidence>
<organism evidence="5 6">
    <name type="scientific">Choristoneura rosaceana entomopoxvirus 'L'</name>
    <dbReference type="NCBI Taxonomy" id="1293539"/>
    <lineage>
        <taxon>Viruses</taxon>
        <taxon>Varidnaviria</taxon>
        <taxon>Bamfordvirae</taxon>
        <taxon>Nucleocytoviricota</taxon>
        <taxon>Pokkesviricetes</taxon>
        <taxon>Chitovirales</taxon>
        <taxon>Poxviridae</taxon>
        <taxon>Entomopoxvirinae</taxon>
        <taxon>Betaentomopoxvirus</taxon>
        <taxon>Betaentomopoxvirus crosaceana</taxon>
        <taxon>Choristoneura rosaceana entomopoxvirus</taxon>
    </lineage>
</organism>
<evidence type="ECO:0000313" key="5">
    <source>
        <dbReference type="EMBL" id="CCU56064.1"/>
    </source>
</evidence>
<keyword evidence="6" id="KW-1185">Reference proteome</keyword>
<sequence length="667" mass="77003">MNVFEMESINISDKNYLMAGITSDNVCNCNSNKSLENYIFNTLSVDRIDAGFTRHDCRIDCGCLNGKLMLSISGDMSMDNIIAHTKQAGANNVKLPINQKKKKSDIGNKIQKHVNNMNIKEDYIKKVAEYVANTLPKSPSMYTVHDIYRIIMSSPYKDINLNDNIMQSIIKLAAAFYKNKTINHSLMTTVNINTNDLIQQLRQVYNLSTLVDYDSFLNNLKISSMEYTDITDCNEYIRYKPNEPSVPSLLFALFSTRIPVLFDIVVNQDLFKLQQELQADDYSTYKNIYLLLFRLSDREPYYSDKSSGISNKNDIYTELSRILLSMSVKRLVSKIITGTVTGNTIAPIMNIFKNLYIKNVRSYQESLLSAILKIWSYSPTVVLKNISSDFKTESVFFVEYEISEYNQFENQNIKFSQELMKYIYYDPIVNKVILSPKYILDSISGNMNLQNMTYCTTGFRSINPMTNIALKSTGVFILSIPRLIKQSYAYYGLPDEYSDRLINKYVDLDQNITIGCNMFQLRAAVCYKISKYIDLESCIQNPSSLGTVAIVKTQKGWIRYNPDLMYSCNEKKEILDKSLKYEFTKNQTQYTYNDGPFPDREFDEWKRNFVCANNIIDRFERGYINIDSLVIQEAEAIDTISRYGTIIIYSQEYTNGIDNILPIKSYY</sequence>
<evidence type="ECO:0000256" key="2">
    <source>
        <dbReference type="ARBA" id="ARBA00022844"/>
    </source>
</evidence>
<dbReference type="Proteomes" id="UP000792374">
    <property type="component" value="Genome"/>
</dbReference>
<dbReference type="InterPro" id="IPR004972">
    <property type="entry name" value="P4B"/>
</dbReference>
<evidence type="ECO:0000256" key="4">
    <source>
        <dbReference type="ARBA" id="ARBA00032365"/>
    </source>
</evidence>
<keyword evidence="2" id="KW-0946">Virion</keyword>
<evidence type="ECO:0000256" key="3">
    <source>
        <dbReference type="ARBA" id="ARBA00025179"/>
    </source>
</evidence>
<dbReference type="Pfam" id="PF03292">
    <property type="entry name" value="Pox_P4B"/>
    <property type="match status" value="1"/>
</dbReference>
<gene>
    <name evidence="5" type="ORF">CHREV_162</name>
</gene>
<dbReference type="GeneID" id="15613487"/>